<protein>
    <submittedName>
        <fullName evidence="3">Malate dehydrogenase</fullName>
    </submittedName>
</protein>
<evidence type="ECO:0000256" key="1">
    <source>
        <dbReference type="ARBA" id="ARBA00006056"/>
    </source>
</evidence>
<name>A0ABQ5ZQU3_9HYPH</name>
<comment type="caution">
    <text evidence="3">The sequence shown here is derived from an EMBL/GenBank/DDBJ whole genome shotgun (WGS) entry which is preliminary data.</text>
</comment>
<dbReference type="PANTHER" id="PTHR11091:SF0">
    <property type="entry name" value="MALATE DEHYDROGENASE"/>
    <property type="match status" value="1"/>
</dbReference>
<proteinExistence type="inferred from homology"/>
<dbReference type="Gene3D" id="1.10.1530.10">
    <property type="match status" value="1"/>
</dbReference>
<reference evidence="4" key="1">
    <citation type="journal article" date="2019" name="Int. J. Syst. Evol. Microbiol.">
        <title>The Global Catalogue of Microorganisms (GCM) 10K type strain sequencing project: providing services to taxonomists for standard genome sequencing and annotation.</title>
        <authorList>
            <consortium name="The Broad Institute Genomics Platform"/>
            <consortium name="The Broad Institute Genome Sequencing Center for Infectious Disease"/>
            <person name="Wu L."/>
            <person name="Ma J."/>
        </authorList>
    </citation>
    <scope>NUCLEOTIDE SEQUENCE [LARGE SCALE GENOMIC DNA]</scope>
    <source>
        <strain evidence="4">NBRC 102122</strain>
    </source>
</reference>
<dbReference type="PANTHER" id="PTHR11091">
    <property type="entry name" value="OXIDOREDUCTASE-RELATED"/>
    <property type="match status" value="1"/>
</dbReference>
<dbReference type="SUPFAM" id="SSF89733">
    <property type="entry name" value="L-sulfolactate dehydrogenase-like"/>
    <property type="match status" value="1"/>
</dbReference>
<keyword evidence="2" id="KW-0560">Oxidoreductase</keyword>
<dbReference type="EMBL" id="BSOP01000036">
    <property type="protein sequence ID" value="GLR53064.1"/>
    <property type="molecule type" value="Genomic_DNA"/>
</dbReference>
<dbReference type="InterPro" id="IPR036111">
    <property type="entry name" value="Mal/L-sulfo/L-lacto_DH-like_sf"/>
</dbReference>
<dbReference type="Proteomes" id="UP001156702">
    <property type="component" value="Unassembled WGS sequence"/>
</dbReference>
<sequence>MTDAVTLSPQEARDLARTALMRVGMVEAAAAALAEATVEAELAGKPAVGFSHLTDYLRSLVDGRIAGKAEPLITSPVPAILKCDAMGGVAQHGFSIAREELASKAKTFGIAVFTVCNSYTTGELGWYAANLASEGLVALVATNSHAVLAGAGSRHPVYGTNPLAFAAPRDDGGILLIDQSSSATALVNIRAAAARSEPIPDTWAVDQDGRPTTDPFAAMQGALTAFGGSRGANIALMVEVLAAGLTGGNWSLDAADFQAGDTSPGVGLFVLALSPQLFADNFPARLTRQADRLSTDHNVHIPGLDRVKRQREAESAGIRLPQQLFDSISSFRRN</sequence>
<dbReference type="InterPro" id="IPR003767">
    <property type="entry name" value="Malate/L-lactate_DH-like"/>
</dbReference>
<dbReference type="RefSeq" id="WP_244767087.1">
    <property type="nucleotide sequence ID" value="NZ_BSOP01000036.1"/>
</dbReference>
<dbReference type="InterPro" id="IPR043144">
    <property type="entry name" value="Mal/L-sulf/L-lact_DH-like_ah"/>
</dbReference>
<accession>A0ABQ5ZQU3</accession>
<dbReference type="InterPro" id="IPR043143">
    <property type="entry name" value="Mal/L-sulf/L-lact_DH-like_NADP"/>
</dbReference>
<dbReference type="Gene3D" id="3.30.1370.60">
    <property type="entry name" value="Hypothetical oxidoreductase yiak, domain 2"/>
    <property type="match status" value="1"/>
</dbReference>
<organism evidence="3 4">
    <name type="scientific">Shinella yambaruensis</name>
    <dbReference type="NCBI Taxonomy" id="415996"/>
    <lineage>
        <taxon>Bacteria</taxon>
        <taxon>Pseudomonadati</taxon>
        <taxon>Pseudomonadota</taxon>
        <taxon>Alphaproteobacteria</taxon>
        <taxon>Hyphomicrobiales</taxon>
        <taxon>Rhizobiaceae</taxon>
        <taxon>Shinella</taxon>
    </lineage>
</organism>
<comment type="similarity">
    <text evidence="1">Belongs to the LDH2/MDH2 oxidoreductase family.</text>
</comment>
<evidence type="ECO:0000313" key="3">
    <source>
        <dbReference type="EMBL" id="GLR53064.1"/>
    </source>
</evidence>
<evidence type="ECO:0000256" key="2">
    <source>
        <dbReference type="ARBA" id="ARBA00023002"/>
    </source>
</evidence>
<evidence type="ECO:0000313" key="4">
    <source>
        <dbReference type="Proteomes" id="UP001156702"/>
    </source>
</evidence>
<gene>
    <name evidence="3" type="ORF">GCM10007923_42790</name>
</gene>
<dbReference type="Pfam" id="PF02615">
    <property type="entry name" value="Ldh_2"/>
    <property type="match status" value="1"/>
</dbReference>
<keyword evidence="4" id="KW-1185">Reference proteome</keyword>